<dbReference type="AlphaFoldDB" id="A0A1J5PYF3"/>
<comment type="caution">
    <text evidence="2">The sequence shown here is derived from an EMBL/GenBank/DDBJ whole genome shotgun (WGS) entry which is preliminary data.</text>
</comment>
<feature type="region of interest" description="Disordered" evidence="1">
    <location>
        <begin position="30"/>
        <end position="52"/>
    </location>
</feature>
<gene>
    <name evidence="2" type="ORF">GALL_497430</name>
</gene>
<evidence type="ECO:0000313" key="2">
    <source>
        <dbReference type="EMBL" id="OIQ68661.1"/>
    </source>
</evidence>
<name>A0A1J5PYF3_9ZZZZ</name>
<organism evidence="2">
    <name type="scientific">mine drainage metagenome</name>
    <dbReference type="NCBI Taxonomy" id="410659"/>
    <lineage>
        <taxon>unclassified sequences</taxon>
        <taxon>metagenomes</taxon>
        <taxon>ecological metagenomes</taxon>
    </lineage>
</organism>
<evidence type="ECO:0000256" key="1">
    <source>
        <dbReference type="SAM" id="MobiDB-lite"/>
    </source>
</evidence>
<accession>A0A1J5PYF3</accession>
<dbReference type="AntiFam" id="ANF00095">
    <property type="entry name" value="Shadow ORF (opposite ABC transporters)"/>
</dbReference>
<sequence>MRIERIVLEHHGNVALFGLNIVDDAVADGNRPGSDVFEPGQHPQQGRFAAAGGADQHDKGAVLDRDGHAVQDFKAGKRLSHIADLH</sequence>
<reference evidence="2" key="1">
    <citation type="submission" date="2016-10" db="EMBL/GenBank/DDBJ databases">
        <title>Sequence of Gallionella enrichment culture.</title>
        <authorList>
            <person name="Poehlein A."/>
            <person name="Muehling M."/>
            <person name="Daniel R."/>
        </authorList>
    </citation>
    <scope>NUCLEOTIDE SEQUENCE</scope>
</reference>
<proteinExistence type="predicted"/>
<dbReference type="EMBL" id="MLJW01005180">
    <property type="protein sequence ID" value="OIQ68661.1"/>
    <property type="molecule type" value="Genomic_DNA"/>
</dbReference>
<protein>
    <submittedName>
        <fullName evidence="2">Uncharacterized protein</fullName>
    </submittedName>
</protein>